<dbReference type="Proteomes" id="UP001156221">
    <property type="component" value="Segment"/>
</dbReference>
<evidence type="ECO:0000313" key="1">
    <source>
        <dbReference type="EMBL" id="UYM26561.1"/>
    </source>
</evidence>
<dbReference type="RefSeq" id="YP_010761305.1">
    <property type="nucleotide sequence ID" value="NC_073594.1"/>
</dbReference>
<accession>A0A9E7V2H5</accession>
<proteinExistence type="predicted"/>
<evidence type="ECO:0000313" key="2">
    <source>
        <dbReference type="Proteomes" id="UP001156221"/>
    </source>
</evidence>
<dbReference type="KEGG" id="vg:80034676"/>
<gene>
    <name evidence="1" type="primary">12</name>
    <name evidence="1" type="ORF">SEA_BAUER_12</name>
</gene>
<keyword evidence="2" id="KW-1185">Reference proteome</keyword>
<sequence>MAGIAFAYPGDYHAPGLNPLRMFPKSWLTDVTVLRGGGRDAKGNPLPAVELPVTGCLIGPRATADPVDRSDLVDSKAVLYRGPGFTFLSTDRIRVAPGNRMAGEWSVEGRPGEWPFGSEVGLVRA</sequence>
<organism evidence="1 2">
    <name type="scientific">Arthrobacter phage Bauer</name>
    <dbReference type="NCBI Taxonomy" id="2985648"/>
    <lineage>
        <taxon>Viruses</taxon>
        <taxon>Duplodnaviria</taxon>
        <taxon>Heunggongvirae</taxon>
        <taxon>Uroviricota</taxon>
        <taxon>Caudoviricetes</taxon>
        <taxon>Bauervirus</taxon>
        <taxon>Bauervirus bauer</taxon>
    </lineage>
</organism>
<protein>
    <submittedName>
        <fullName evidence="1">Head-to-tail stopper</fullName>
    </submittedName>
</protein>
<dbReference type="GeneID" id="80034676"/>
<name>A0A9E7V2H5_9CAUD</name>
<dbReference type="EMBL" id="OP580516">
    <property type="protein sequence ID" value="UYM26561.1"/>
    <property type="molecule type" value="Genomic_DNA"/>
</dbReference>
<reference evidence="1" key="1">
    <citation type="submission" date="2022-10" db="EMBL/GenBank/DDBJ databases">
        <authorList>
            <person name="Shreffler J."/>
            <person name="Spring A.M."/>
            <person name="Klyczek K."/>
            <person name="Garlena R.A."/>
            <person name="Russell D.A."/>
            <person name="Pope W.H."/>
            <person name="Jacobs-Sera D."/>
            <person name="Hatfull G.F."/>
        </authorList>
    </citation>
    <scope>NUCLEOTIDE SEQUENCE</scope>
</reference>